<dbReference type="SUPFAM" id="SSF53756">
    <property type="entry name" value="UDP-Glycosyltransferase/glycogen phosphorylase"/>
    <property type="match status" value="1"/>
</dbReference>
<sequence>MKVLLLGDYSGLHLNLAQGLKMLNIDVTVASNGDGWKDIPRNVDLKQPEKFKRIRFLTKLSKALPQLKGYDIVQLINPIFLGTHPWLNDLVFQFIKKHNQYIFLGANGMDYYYCSYAMQGKLKHSVFQVPDIKDDPLIKQHKQALNNKMWVQSNINVAKYAHGITACNVGYFMAYKAIYPDKTTHIPLPIDTSKYAFINNINKNTKAITFFIGKIKGRERRKGIDVIERNLLNLKQKYPHDVMIKTISNLPTAQYTKELNDSHVLCDQKYSYGIGMNA</sequence>
<dbReference type="Proteomes" id="UP000019402">
    <property type="component" value="Unassembled WGS sequence"/>
</dbReference>
<dbReference type="STRING" id="869213.GCA_000517085_03994"/>
<dbReference type="RefSeq" id="WP_152541752.1">
    <property type="nucleotide sequence ID" value="NZ_BAMD01000023.1"/>
</dbReference>
<protein>
    <recommendedName>
        <fullName evidence="3">Glycosyltransferase</fullName>
    </recommendedName>
</protein>
<comment type="caution">
    <text evidence="1">The sequence shown here is derived from an EMBL/GenBank/DDBJ whole genome shotgun (WGS) entry which is preliminary data.</text>
</comment>
<reference evidence="1 2" key="1">
    <citation type="journal article" date="2014" name="Genome Announc.">
        <title>Draft Genome Sequence of Cytophaga fermentans JCM 21142T, a Facultative Anaerobe Isolated from Marine Mud.</title>
        <authorList>
            <person name="Starns D."/>
            <person name="Oshima K."/>
            <person name="Suda W."/>
            <person name="Iino T."/>
            <person name="Yuki M."/>
            <person name="Inoue J."/>
            <person name="Kitamura K."/>
            <person name="Iida T."/>
            <person name="Darby A."/>
            <person name="Hattori M."/>
            <person name="Ohkuma M."/>
        </authorList>
    </citation>
    <scope>NUCLEOTIDE SEQUENCE [LARGE SCALE GENOMIC DNA]</scope>
    <source>
        <strain evidence="1 2">JCM 21142</strain>
    </source>
</reference>
<evidence type="ECO:0000313" key="2">
    <source>
        <dbReference type="Proteomes" id="UP000019402"/>
    </source>
</evidence>
<keyword evidence="2" id="KW-1185">Reference proteome</keyword>
<name>W7XXZ4_9BACT</name>
<accession>W7XXZ4</accession>
<organism evidence="1 2">
    <name type="scientific">Saccharicrinis fermentans DSM 9555 = JCM 21142</name>
    <dbReference type="NCBI Taxonomy" id="869213"/>
    <lineage>
        <taxon>Bacteria</taxon>
        <taxon>Pseudomonadati</taxon>
        <taxon>Bacteroidota</taxon>
        <taxon>Bacteroidia</taxon>
        <taxon>Marinilabiliales</taxon>
        <taxon>Marinilabiliaceae</taxon>
        <taxon>Saccharicrinis</taxon>
    </lineage>
</organism>
<proteinExistence type="predicted"/>
<gene>
    <name evidence="1" type="ORF">JCM21142_52095</name>
</gene>
<evidence type="ECO:0000313" key="1">
    <source>
        <dbReference type="EMBL" id="GAF03420.1"/>
    </source>
</evidence>
<dbReference type="AlphaFoldDB" id="W7XXZ4"/>
<dbReference type="OrthoDB" id="6638088at2"/>
<dbReference type="EMBL" id="BAMD01000023">
    <property type="protein sequence ID" value="GAF03420.1"/>
    <property type="molecule type" value="Genomic_DNA"/>
</dbReference>
<dbReference type="eggNOG" id="COG0438">
    <property type="taxonomic scope" value="Bacteria"/>
</dbReference>
<evidence type="ECO:0008006" key="3">
    <source>
        <dbReference type="Google" id="ProtNLM"/>
    </source>
</evidence>